<dbReference type="RefSeq" id="WP_039330641.1">
    <property type="nucleotide sequence ID" value="NZ_JBNNWK010000023.1"/>
</dbReference>
<evidence type="ECO:0000313" key="2">
    <source>
        <dbReference type="EMBL" id="KHS49319.1"/>
    </source>
</evidence>
<dbReference type="GO" id="GO:0008168">
    <property type="term" value="F:methyltransferase activity"/>
    <property type="evidence" value="ECO:0007669"/>
    <property type="project" value="UniProtKB-KW"/>
</dbReference>
<gene>
    <name evidence="2" type="ORF">NJ75_00022</name>
    <name evidence="3" type="ORF">NJ75_00244</name>
</gene>
<keyword evidence="2" id="KW-0489">Methyltransferase</keyword>
<accession>A0A0B9AJ18</accession>
<dbReference type="EMBL" id="JRVC01000001">
    <property type="protein sequence ID" value="KHS49319.1"/>
    <property type="molecule type" value="Genomic_DNA"/>
</dbReference>
<dbReference type="GO" id="GO:0032259">
    <property type="term" value="P:methylation"/>
    <property type="evidence" value="ECO:0007669"/>
    <property type="project" value="UniProtKB-KW"/>
</dbReference>
<dbReference type="Proteomes" id="UP000031338">
    <property type="component" value="Unassembled WGS sequence"/>
</dbReference>
<dbReference type="AlphaFoldDB" id="A0A0B9AJ18"/>
<sequence>MIVAGFGFRRGAGLASLRAALELAQDGLPPITHLATAIDKTSALVPLAEALGLPMTGIPSASLSTTPTPTSSAASLKARATGSVAEACALVAAGPGARLLRTRHISPDRMASCAIAEGSQP</sequence>
<dbReference type="InterPro" id="IPR036518">
    <property type="entry name" value="CobE/GbiG_C_sf"/>
</dbReference>
<dbReference type="PATRIC" id="fig|48936.3.peg.22"/>
<feature type="domain" description="CobE/GbiG C-terminal" evidence="1">
    <location>
        <begin position="2"/>
        <end position="116"/>
    </location>
</feature>
<dbReference type="InterPro" id="IPR002750">
    <property type="entry name" value="CobE/GbiG_C"/>
</dbReference>
<keyword evidence="4" id="KW-1185">Reference proteome</keyword>
<keyword evidence="2" id="KW-0808">Transferase</keyword>
<dbReference type="STRING" id="48936.NJ75_00022"/>
<reference evidence="2 4" key="1">
    <citation type="submission" date="2014-10" db="EMBL/GenBank/DDBJ databases">
        <title>Draft genome sequence of Novosphingobium subterraneum DSM 12447.</title>
        <authorList>
            <person name="Gan H.M."/>
            <person name="Gan H.Y."/>
            <person name="Savka M.A."/>
        </authorList>
    </citation>
    <scope>NUCLEOTIDE SEQUENCE [LARGE SCALE GENOMIC DNA]</scope>
    <source>
        <strain evidence="2 4">DSM 12447</strain>
    </source>
</reference>
<evidence type="ECO:0000313" key="3">
    <source>
        <dbReference type="EMBL" id="KHS49541.1"/>
    </source>
</evidence>
<proteinExistence type="predicted"/>
<dbReference type="Gene3D" id="3.30.420.180">
    <property type="entry name" value="CobE/GbiG C-terminal domain"/>
    <property type="match status" value="1"/>
</dbReference>
<evidence type="ECO:0000313" key="4">
    <source>
        <dbReference type="Proteomes" id="UP000031338"/>
    </source>
</evidence>
<comment type="caution">
    <text evidence="2">The sequence shown here is derived from an EMBL/GenBank/DDBJ whole genome shotgun (WGS) entry which is preliminary data.</text>
</comment>
<organism evidence="2 4">
    <name type="scientific">Novosphingobium subterraneum</name>
    <dbReference type="NCBI Taxonomy" id="48936"/>
    <lineage>
        <taxon>Bacteria</taxon>
        <taxon>Pseudomonadati</taxon>
        <taxon>Pseudomonadota</taxon>
        <taxon>Alphaproteobacteria</taxon>
        <taxon>Sphingomonadales</taxon>
        <taxon>Sphingomonadaceae</taxon>
        <taxon>Novosphingobium</taxon>
    </lineage>
</organism>
<dbReference type="Pfam" id="PF01890">
    <property type="entry name" value="CbiG_C"/>
    <property type="match status" value="1"/>
</dbReference>
<dbReference type="GO" id="GO:0009236">
    <property type="term" value="P:cobalamin biosynthetic process"/>
    <property type="evidence" value="ECO:0007669"/>
    <property type="project" value="InterPro"/>
</dbReference>
<dbReference type="SUPFAM" id="SSF159664">
    <property type="entry name" value="CobE/GbiG C-terminal domain-like"/>
    <property type="match status" value="1"/>
</dbReference>
<dbReference type="EMBL" id="JRVC01000001">
    <property type="protein sequence ID" value="KHS49541.1"/>
    <property type="molecule type" value="Genomic_DNA"/>
</dbReference>
<name>A0A0B9AJ18_9SPHN</name>
<evidence type="ECO:0000259" key="1">
    <source>
        <dbReference type="Pfam" id="PF01890"/>
    </source>
</evidence>
<protein>
    <submittedName>
        <fullName evidence="2">Precorrin methylase</fullName>
    </submittedName>
</protein>